<evidence type="ECO:0000313" key="43">
    <source>
        <dbReference type="Proteomes" id="UP000034040"/>
    </source>
</evidence>
<evidence type="ECO:0000313" key="16">
    <source>
        <dbReference type="EMBL" id="KKH02351.1"/>
    </source>
</evidence>
<evidence type="ECO:0000313" key="22">
    <source>
        <dbReference type="EMBL" id="KKH51523.1"/>
    </source>
</evidence>
<dbReference type="Proteomes" id="UP000034692">
    <property type="component" value="Unassembled WGS sequence"/>
</dbReference>
<dbReference type="EMBL" id="JJQN01000071">
    <property type="protein sequence ID" value="KKH60675.1"/>
    <property type="molecule type" value="Genomic_DNA"/>
</dbReference>
<dbReference type="EMBL" id="JJPR01000140">
    <property type="protein sequence ID" value="KKG83487.1"/>
    <property type="molecule type" value="Genomic_DNA"/>
</dbReference>
<evidence type="ECO:0000313" key="66">
    <source>
        <dbReference type="Proteomes" id="UP000034842"/>
    </source>
</evidence>
<keyword evidence="60" id="KW-1185">Reference proteome</keyword>
<dbReference type="EMBL" id="JJOT01000009">
    <property type="protein sequence ID" value="KKG06332.1"/>
    <property type="molecule type" value="Genomic_DNA"/>
</dbReference>
<evidence type="ECO:0000313" key="33">
    <source>
        <dbReference type="EMBL" id="KKH94268.1"/>
    </source>
</evidence>
<dbReference type="Proteomes" id="UP000034188">
    <property type="component" value="Unassembled WGS sequence"/>
</dbReference>
<dbReference type="GO" id="GO:0016987">
    <property type="term" value="F:sigma factor activity"/>
    <property type="evidence" value="ECO:0007669"/>
    <property type="project" value="InterPro"/>
</dbReference>
<evidence type="ECO:0000313" key="59">
    <source>
        <dbReference type="Proteomes" id="UP000034566"/>
    </source>
</evidence>
<evidence type="ECO:0000313" key="21">
    <source>
        <dbReference type="EMBL" id="KKH51115.1"/>
    </source>
</evidence>
<evidence type="ECO:0000313" key="6">
    <source>
        <dbReference type="EMBL" id="KKG35854.1"/>
    </source>
</evidence>
<dbReference type="EMBL" id="JJQZ01000117">
    <property type="protein sequence ID" value="KKH94268.1"/>
    <property type="molecule type" value="Genomic_DNA"/>
</dbReference>
<evidence type="ECO:0000313" key="20">
    <source>
        <dbReference type="EMBL" id="KKH42879.1"/>
    </source>
</evidence>
<evidence type="ECO:0000313" key="12">
    <source>
        <dbReference type="EMBL" id="KKG83487.1"/>
    </source>
</evidence>
<evidence type="ECO:0000313" key="39">
    <source>
        <dbReference type="Proteomes" id="UP000033864"/>
    </source>
</evidence>
<evidence type="ECO:0000313" key="62">
    <source>
        <dbReference type="Proteomes" id="UP000034668"/>
    </source>
</evidence>
<dbReference type="EMBL" id="JJPX01000015">
    <property type="protein sequence ID" value="KKH14028.1"/>
    <property type="molecule type" value="Genomic_DNA"/>
</dbReference>
<dbReference type="PANTHER" id="PTHR33293:SF1">
    <property type="entry name" value="INSERTION ELEMENT IS1 1 PROTEIN INSB-RELATED"/>
    <property type="match status" value="1"/>
</dbReference>
<dbReference type="Proteomes" id="UP000034597">
    <property type="component" value="Unassembled WGS sequence"/>
</dbReference>
<evidence type="ECO:0000313" key="48">
    <source>
        <dbReference type="Proteomes" id="UP000034232"/>
    </source>
</evidence>
<dbReference type="Proteomes" id="UP000034409">
    <property type="component" value="Unassembled WGS sequence"/>
</dbReference>
<evidence type="ECO:0000313" key="25">
    <source>
        <dbReference type="EMBL" id="KKH66960.1"/>
    </source>
</evidence>
<evidence type="ECO:0000313" key="65">
    <source>
        <dbReference type="Proteomes" id="UP000034817"/>
    </source>
</evidence>
<dbReference type="Proteomes" id="UP000034021">
    <property type="component" value="Unassembled WGS sequence"/>
</dbReference>
<evidence type="ECO:0000313" key="69">
    <source>
        <dbReference type="Proteomes" id="UP000034937"/>
    </source>
</evidence>
<evidence type="ECO:0000313" key="34">
    <source>
        <dbReference type="EMBL" id="KKH98639.1"/>
    </source>
</evidence>
<dbReference type="Proteomes" id="UP000034142">
    <property type="component" value="Unassembled WGS sequence"/>
</dbReference>
<evidence type="ECO:0000313" key="61">
    <source>
        <dbReference type="Proteomes" id="UP000034597"/>
    </source>
</evidence>
<dbReference type="EMBL" id="JJOR01000166">
    <property type="protein sequence ID" value="KKF98939.1"/>
    <property type="molecule type" value="Genomic_DNA"/>
</dbReference>
<evidence type="ECO:0000313" key="17">
    <source>
        <dbReference type="EMBL" id="KKH14028.1"/>
    </source>
</evidence>
<evidence type="ECO:0000313" key="58">
    <source>
        <dbReference type="Proteomes" id="UP000034547"/>
    </source>
</evidence>
<dbReference type="Proteomes" id="UP000034253">
    <property type="component" value="Unassembled WGS sequence"/>
</dbReference>
<evidence type="ECO:0000313" key="57">
    <source>
        <dbReference type="Proteomes" id="UP000034468"/>
    </source>
</evidence>
<dbReference type="Proteomes" id="UP000034387">
    <property type="component" value="Unassembled WGS sequence"/>
</dbReference>
<dbReference type="EMBL" id="JJPU01000113">
    <property type="protein sequence ID" value="KKG96485.1"/>
    <property type="molecule type" value="Genomic_DNA"/>
</dbReference>
<evidence type="ECO:0000313" key="42">
    <source>
        <dbReference type="Proteomes" id="UP000034021"/>
    </source>
</evidence>
<evidence type="ECO:0000313" key="41">
    <source>
        <dbReference type="Proteomes" id="UP000033933"/>
    </source>
</evidence>
<evidence type="ECO:0000313" key="4">
    <source>
        <dbReference type="EMBL" id="KKG06332.1"/>
    </source>
</evidence>
<dbReference type="AlphaFoldDB" id="A0A0F8HZ95"/>
<dbReference type="EMBL" id="JJQW01000092">
    <property type="protein sequence ID" value="KKH86454.1"/>
    <property type="molecule type" value="Genomic_DNA"/>
</dbReference>
<dbReference type="EMBL" id="JJQS01000155">
    <property type="protein sequence ID" value="KKH70605.1"/>
    <property type="molecule type" value="Genomic_DNA"/>
</dbReference>
<dbReference type="GO" id="GO:0006352">
    <property type="term" value="P:DNA-templated transcription initiation"/>
    <property type="evidence" value="ECO:0007669"/>
    <property type="project" value="InterPro"/>
</dbReference>
<evidence type="ECO:0000313" key="55">
    <source>
        <dbReference type="Proteomes" id="UP000034424"/>
    </source>
</evidence>
<accession>A0A0F8HZ95</accession>
<dbReference type="EMBL" id="JJQT01000068">
    <property type="protein sequence ID" value="KKH80753.1"/>
    <property type="molecule type" value="Genomic_DNA"/>
</dbReference>
<evidence type="ECO:0000313" key="10">
    <source>
        <dbReference type="EMBL" id="KKG64575.1"/>
    </source>
</evidence>
<name>A0A0F8HZ95_METMZ</name>
<evidence type="ECO:0000313" key="13">
    <source>
        <dbReference type="EMBL" id="KKG90932.1"/>
    </source>
</evidence>
<dbReference type="Proteomes" id="UP000033835">
    <property type="component" value="Unassembled WGS sequence"/>
</dbReference>
<evidence type="ECO:0000313" key="50">
    <source>
        <dbReference type="Proteomes" id="UP000034279"/>
    </source>
</evidence>
<evidence type="ECO:0000313" key="27">
    <source>
        <dbReference type="EMBL" id="KKH70605.1"/>
    </source>
</evidence>
<sequence length="167" mass="19085">MILYVKKYNISIMGKRGAKPQFTDISCPNEDCKLYGVTGKGNIIGNGTYQIKNKRVRKYICRECGRVFNDRTGTFFDNVRKNESDIKLALKMAIKGMSIQAIADVLEVQPATVSNWLFRAAKQCDIVNEDLMKNLNISKVEMDELWVIVEKKLRQEQKLKMTEHGCG</sequence>
<dbReference type="Proteomes" id="UP000034578">
    <property type="component" value="Unassembled WGS sequence"/>
</dbReference>
<evidence type="ECO:0000313" key="15">
    <source>
        <dbReference type="EMBL" id="KKG99463.1"/>
    </source>
</evidence>
<dbReference type="Proteomes" id="UP000034842">
    <property type="component" value="Unassembled WGS sequence"/>
</dbReference>
<dbReference type="EMBL" id="JJPP01000154">
    <property type="protein sequence ID" value="KKG76351.1"/>
    <property type="molecule type" value="Genomic_DNA"/>
</dbReference>
<dbReference type="PANTHER" id="PTHR33293">
    <property type="entry name" value="INSERTION ELEMENT IS1 1 PROTEIN INSB-RELATED"/>
    <property type="match status" value="1"/>
</dbReference>
<dbReference type="InterPro" id="IPR013249">
    <property type="entry name" value="RNA_pol_sigma70_r4_t2"/>
</dbReference>
<evidence type="ECO:0000313" key="35">
    <source>
        <dbReference type="EMBL" id="KKI00959.1"/>
    </source>
</evidence>
<dbReference type="Proteomes" id="UP000034152">
    <property type="component" value="Unassembled WGS sequence"/>
</dbReference>
<evidence type="ECO:0000313" key="47">
    <source>
        <dbReference type="Proteomes" id="UP000034227"/>
    </source>
</evidence>
<dbReference type="Proteomes" id="UP000034925">
    <property type="component" value="Unassembled WGS sequence"/>
</dbReference>
<dbReference type="EMBL" id="JJQV01000050">
    <property type="protein sequence ID" value="KKH84336.1"/>
    <property type="molecule type" value="Genomic_DNA"/>
</dbReference>
<dbReference type="EMBL" id="JJQD01000158">
    <property type="protein sequence ID" value="KKH25420.1"/>
    <property type="molecule type" value="Genomic_DNA"/>
</dbReference>
<evidence type="ECO:0000313" key="24">
    <source>
        <dbReference type="EMBL" id="KKH66417.1"/>
    </source>
</evidence>
<evidence type="ECO:0000313" key="2">
    <source>
        <dbReference type="EMBL" id="KKF98939.1"/>
    </source>
</evidence>
<evidence type="ECO:0000313" key="8">
    <source>
        <dbReference type="EMBL" id="KKG59155.1"/>
    </source>
</evidence>
<evidence type="ECO:0000313" key="52">
    <source>
        <dbReference type="Proteomes" id="UP000034387"/>
    </source>
</evidence>
<dbReference type="Proteomes" id="UP000034668">
    <property type="component" value="Unassembled WGS sequence"/>
</dbReference>
<feature type="domain" description="RNA polymerase sigma factor 70 region 4 type 2" evidence="1">
    <location>
        <begin position="90"/>
        <end position="124"/>
    </location>
</feature>
<dbReference type="EMBL" id="JJQU01000070">
    <property type="protein sequence ID" value="KKH88055.1"/>
    <property type="molecule type" value="Genomic_DNA"/>
</dbReference>
<dbReference type="Proteomes" id="UP000034298">
    <property type="component" value="Unassembled WGS sequence"/>
</dbReference>
<dbReference type="Proteomes" id="UP000033933">
    <property type="component" value="Unassembled WGS sequence"/>
</dbReference>
<evidence type="ECO:0000313" key="51">
    <source>
        <dbReference type="Proteomes" id="UP000034298"/>
    </source>
</evidence>
<evidence type="ECO:0000313" key="49">
    <source>
        <dbReference type="Proteomes" id="UP000034253"/>
    </source>
</evidence>
<dbReference type="EMBL" id="JJPK01000105">
    <property type="protein sequence ID" value="KKG59155.1"/>
    <property type="molecule type" value="Genomic_DNA"/>
</dbReference>
<evidence type="ECO:0000313" key="38">
    <source>
        <dbReference type="Proteomes" id="UP000033835"/>
    </source>
</evidence>
<dbReference type="Proteomes" id="UP000034450">
    <property type="component" value="Unassembled WGS sequence"/>
</dbReference>
<dbReference type="Pfam" id="PF08281">
    <property type="entry name" value="Sigma70_r4_2"/>
    <property type="match status" value="1"/>
</dbReference>
<evidence type="ECO:0000313" key="26">
    <source>
        <dbReference type="EMBL" id="KKH67524.1"/>
    </source>
</evidence>
<dbReference type="Proteomes" id="UP000034950">
    <property type="component" value="Unassembled WGS sequence"/>
</dbReference>
<dbReference type="Proteomes" id="UP000034040">
    <property type="component" value="Unassembled WGS sequence"/>
</dbReference>
<dbReference type="EMBL" id="JJQM01000164">
    <property type="protein sequence ID" value="KKH51523.1"/>
    <property type="molecule type" value="Genomic_DNA"/>
</dbReference>
<evidence type="ECO:0000313" key="67">
    <source>
        <dbReference type="Proteomes" id="UP000034872"/>
    </source>
</evidence>
<evidence type="ECO:0000313" key="56">
    <source>
        <dbReference type="Proteomes" id="UP000034450"/>
    </source>
</evidence>
<evidence type="ECO:0000313" key="63">
    <source>
        <dbReference type="Proteomes" id="UP000034692"/>
    </source>
</evidence>
<comment type="caution">
    <text evidence="7">The sequence shown here is derived from an EMBL/GenBank/DDBJ whole genome shotgun (WGS) entry which is preliminary data.</text>
</comment>
<dbReference type="EMBL" id="JJRA01000135">
    <property type="protein sequence ID" value="KKI00959.1"/>
    <property type="molecule type" value="Genomic_DNA"/>
</dbReference>
<dbReference type="Proteomes" id="UP000033814">
    <property type="component" value="Unassembled WGS sequence"/>
</dbReference>
<dbReference type="EMBL" id="JJQR01000004">
    <property type="protein sequence ID" value="KKH79243.1"/>
    <property type="molecule type" value="Genomic_DNA"/>
</dbReference>
<dbReference type="EMBL" id="JJPI01000037">
    <property type="protein sequence ID" value="KKG56573.1"/>
    <property type="molecule type" value="Genomic_DNA"/>
</dbReference>
<dbReference type="EMBL" id="JJPL01000135">
    <property type="protein sequence ID" value="KKG60748.1"/>
    <property type="molecule type" value="Genomic_DNA"/>
</dbReference>
<dbReference type="Proteomes" id="UP000034566">
    <property type="component" value="Unassembled WGS sequence"/>
</dbReference>
<dbReference type="EMBL" id="JJQQ01000068">
    <property type="protein sequence ID" value="KKH67524.1"/>
    <property type="molecule type" value="Genomic_DNA"/>
</dbReference>
<dbReference type="EMBL" id="JJOS01000089">
    <property type="protein sequence ID" value="KKG01222.1"/>
    <property type="molecule type" value="Genomic_DNA"/>
</dbReference>
<dbReference type="Proteomes" id="UP000034547">
    <property type="component" value="Unassembled WGS sequence"/>
</dbReference>
<dbReference type="Proteomes" id="UP000034817">
    <property type="component" value="Unassembled WGS sequence"/>
</dbReference>
<dbReference type="Proteomes" id="UP000034424">
    <property type="component" value="Unassembled WGS sequence"/>
</dbReference>
<dbReference type="Proteomes" id="UP000034279">
    <property type="component" value="Unassembled WGS sequence"/>
</dbReference>
<dbReference type="EMBL" id="JJPS01000090">
    <property type="protein sequence ID" value="KKG90932.1"/>
    <property type="molecule type" value="Genomic_DNA"/>
</dbReference>
<dbReference type="EMBL" id="JJQO01000090">
    <property type="protein sequence ID" value="KKH66960.1"/>
    <property type="molecule type" value="Genomic_DNA"/>
</dbReference>
<dbReference type="EMBL" id="JJPV01000067">
    <property type="protein sequence ID" value="KKG99463.1"/>
    <property type="molecule type" value="Genomic_DNA"/>
</dbReference>
<dbReference type="EMBL" id="JJPC01000053">
    <property type="protein sequence ID" value="KKG35854.1"/>
    <property type="molecule type" value="Genomic_DNA"/>
</dbReference>
<dbReference type="EMBL" id="JJPW01000034">
    <property type="protein sequence ID" value="KKH02351.1"/>
    <property type="molecule type" value="Genomic_DNA"/>
</dbReference>
<dbReference type="Proteomes" id="UP000033885">
    <property type="component" value="Unassembled WGS sequence"/>
</dbReference>
<dbReference type="EMBL" id="JJRB01000129">
    <property type="protein sequence ID" value="KKI01050.1"/>
    <property type="molecule type" value="Genomic_DNA"/>
</dbReference>
<dbReference type="EMBL" id="JJQG01000149">
    <property type="protein sequence ID" value="KKH34714.1"/>
    <property type="molecule type" value="Genomic_DNA"/>
</dbReference>
<evidence type="ECO:0000313" key="9">
    <source>
        <dbReference type="EMBL" id="KKG60748.1"/>
    </source>
</evidence>
<dbReference type="EMBL" id="JJPA01000064">
    <property type="protein sequence ID" value="KKG35761.1"/>
    <property type="molecule type" value="Genomic_DNA"/>
</dbReference>
<dbReference type="EMBL" id="JJPJ01000034">
    <property type="protein sequence ID" value="KKG64575.1"/>
    <property type="molecule type" value="Genomic_DNA"/>
</dbReference>
<evidence type="ECO:0000313" key="7">
    <source>
        <dbReference type="EMBL" id="KKG56573.1"/>
    </source>
</evidence>
<dbReference type="Proteomes" id="UP000034468">
    <property type="component" value="Unassembled WGS sequence"/>
</dbReference>
<evidence type="ECO:0000313" key="60">
    <source>
        <dbReference type="Proteomes" id="UP000034578"/>
    </source>
</evidence>
<dbReference type="Proteomes" id="UP000034758">
    <property type="component" value="Unassembled WGS sequence"/>
</dbReference>
<dbReference type="Proteomes" id="UP000034937">
    <property type="component" value="Unassembled WGS sequence"/>
</dbReference>
<evidence type="ECO:0000313" key="29">
    <source>
        <dbReference type="EMBL" id="KKH80753.1"/>
    </source>
</evidence>
<evidence type="ECO:0000313" key="68">
    <source>
        <dbReference type="Proteomes" id="UP000034925"/>
    </source>
</evidence>
<evidence type="ECO:0000313" key="3">
    <source>
        <dbReference type="EMBL" id="KKG01222.1"/>
    </source>
</evidence>
<evidence type="ECO:0000313" key="11">
    <source>
        <dbReference type="EMBL" id="KKG76351.1"/>
    </source>
</evidence>
<dbReference type="InterPro" id="IPR051354">
    <property type="entry name" value="Transposase_27_IS1"/>
</dbReference>
<evidence type="ECO:0000313" key="28">
    <source>
        <dbReference type="EMBL" id="KKH79243.1"/>
    </source>
</evidence>
<evidence type="ECO:0000313" key="23">
    <source>
        <dbReference type="EMBL" id="KKH60675.1"/>
    </source>
</evidence>
<evidence type="ECO:0000313" key="37">
    <source>
        <dbReference type="Proteomes" id="UP000033814"/>
    </source>
</evidence>
<reference evidence="37 38" key="1">
    <citation type="journal article" date="2015" name="ISME J.">
        <title>Genomic and phenotypic differentiation among Methanosarcina mazei populations from Columbia River sediment.</title>
        <authorList>
            <person name="Youngblut N.D."/>
            <person name="Wirth J.S."/>
            <person name="Henriksen J.R."/>
            <person name="Smith M."/>
            <person name="Simon H."/>
            <person name="Metcalf W.W."/>
            <person name="Whitaker R.J."/>
        </authorList>
    </citation>
    <scope>NUCLEOTIDE SEQUENCE [LARGE SCALE GENOMIC DNA]</scope>
    <source>
        <strain evidence="18 47">1.F.A.2.8</strain>
        <strain evidence="19 64">1.H.A.1A.1</strain>
        <strain evidence="20 42">1.H.A.1A.3</strain>
        <strain evidence="21 39">1.H.A.1A.6</strain>
        <strain evidence="22 48">1.H.A.2.3</strain>
        <strain evidence="23 56">1.H.A.2.6</strain>
        <strain evidence="25 63">1.H.A.2.7</strain>
        <strain evidence="24">1.H.A.2.8</strain>
        <strain evidence="26 41">1.H.M.0.1</strain>
        <strain evidence="28 68">1.H.M.1A.1</strain>
        <strain evidence="27 43">1.H.M.1A.2</strain>
        <strain evidence="29 66">1.H.M.1A.3</strain>
        <strain evidence="32 45">1.H.M.2.1</strain>
        <strain evidence="30 37">1.H.M.2.2</strain>
        <strain evidence="31 69">1.H.M.2.3</strain>
        <strain evidence="34 62">1.H.M.2.4</strain>
        <strain evidence="33 67">1.H.T.2.1</strain>
        <strain evidence="35 40">1.H.T.2.3</strain>
        <strain evidence="36 58">1.H.T.2.5</strain>
        <strain evidence="2 44">2.F.A.2.3</strain>
        <strain evidence="3 60">2.F.A.2.4</strain>
        <strain evidence="4 61">2.F.T.0.2</strain>
        <strain evidence="5 53">3.F.A.1A.1</strain>
        <strain evidence="6 51">3.F.A.1B.1</strain>
        <strain evidence="7 46">3.F.T.1A.1</strain>
        <strain evidence="10 50">3.F.T.1A.2</strain>
        <strain evidence="8 59">3.F.T.1A.4</strain>
        <strain evidence="9 55">3.F.T.2.1</strain>
        <strain evidence="11 65">3.H.A.2.4</strain>
        <strain evidence="12 70">3.H.A.2.6</strain>
        <strain evidence="13 54">3.H.A.2.8</strain>
        <strain evidence="14 57">3.H.M.1B.1</strain>
        <strain evidence="15 38">3.H.M.1B.2</strain>
        <strain evidence="16 49">3.H.M.1B.5</strain>
        <strain evidence="17 52">3.H.M.2.7</strain>
    </source>
</reference>
<evidence type="ECO:0000313" key="5">
    <source>
        <dbReference type="EMBL" id="KKG35761.1"/>
    </source>
</evidence>
<evidence type="ECO:0000313" key="45">
    <source>
        <dbReference type="Proteomes" id="UP000034152"/>
    </source>
</evidence>
<evidence type="ECO:0000313" key="40">
    <source>
        <dbReference type="Proteomes" id="UP000033885"/>
    </source>
</evidence>
<evidence type="ECO:0000313" key="36">
    <source>
        <dbReference type="EMBL" id="KKI01050.1"/>
    </source>
</evidence>
<evidence type="ECO:0000313" key="70">
    <source>
        <dbReference type="Proteomes" id="UP000034950"/>
    </source>
</evidence>
<evidence type="ECO:0000313" key="30">
    <source>
        <dbReference type="EMBL" id="KKH84336.1"/>
    </source>
</evidence>
<evidence type="ECO:0000313" key="64">
    <source>
        <dbReference type="Proteomes" id="UP000034758"/>
    </source>
</evidence>
<dbReference type="Proteomes" id="UP000034399">
    <property type="component" value="Unassembled WGS sequence"/>
</dbReference>
<evidence type="ECO:0000313" key="46">
    <source>
        <dbReference type="Proteomes" id="UP000034188"/>
    </source>
</evidence>
<evidence type="ECO:0000313" key="14">
    <source>
        <dbReference type="EMBL" id="KKG96485.1"/>
    </source>
</evidence>
<dbReference type="EMBL" id="JJQJ01000069">
    <property type="protein sequence ID" value="KKH51115.1"/>
    <property type="molecule type" value="Genomic_DNA"/>
</dbReference>
<dbReference type="EMBL" id="JJQP01000132">
    <property type="protein sequence ID" value="KKH66417.1"/>
    <property type="molecule type" value="Genomic_DNA"/>
</dbReference>
<evidence type="ECO:0000313" key="31">
    <source>
        <dbReference type="EMBL" id="KKH86454.1"/>
    </source>
</evidence>
<gene>
    <name evidence="6" type="ORF">DU30_15745</name>
    <name evidence="2" type="ORF">DU31_14650</name>
    <name evidence="7" type="ORF">DU33_18065</name>
    <name evidence="4" type="ORF">DU40_15095</name>
    <name evidence="17" type="ORF">DU42_14730</name>
    <name evidence="8" type="ORF">DU45_18250</name>
    <name evidence="3" type="ORF">DU47_06990</name>
    <name evidence="20" type="ORF">DU50_15605</name>
    <name evidence="5" type="ORF">DU52_14890</name>
    <name evidence="19" type="ORF">DU54_14810</name>
    <name evidence="11" type="ORF">DU55_15845</name>
    <name evidence="16" type="ORF">DU56_15385</name>
    <name evidence="12" type="ORF">DU57_13735</name>
    <name evidence="18" type="ORF">DU58_02880</name>
    <name evidence="13" type="ORF">DU59_16565</name>
    <name evidence="10" type="ORF">DU64_00560</name>
    <name evidence="14" type="ORF">DU66_20185</name>
    <name evidence="9" type="ORF">DU67_14900</name>
    <name evidence="15" type="ORF">DU68_19045</name>
    <name evidence="24" type="ORF">DU73_17340</name>
    <name evidence="23" type="ORF">DU74_17280</name>
    <name evidence="25" type="ORF">DU75_15345</name>
    <name evidence="22" type="ORF">DU76_14375</name>
    <name evidence="27" type="ORF">DU77_15620</name>
    <name evidence="29" type="ORF">DU78_07480</name>
    <name evidence="34" type="ORF">DU79_15880</name>
    <name evidence="32" type="ORF">DU80_16480</name>
    <name evidence="35" type="ORF">DU81_07825</name>
    <name evidence="30" type="ORF">DU82_15420</name>
    <name evidence="36" type="ORF">DU83_08550</name>
    <name evidence="33" type="ORF">DU84_15310</name>
    <name evidence="21" type="ORF">DU85_14450</name>
    <name evidence="28" type="ORF">DU86_14600</name>
    <name evidence="26" type="ORF">DU87_19860</name>
    <name evidence="31" type="ORF">DU88_05840</name>
</gene>
<evidence type="ECO:0000313" key="18">
    <source>
        <dbReference type="EMBL" id="KKH25420.1"/>
    </source>
</evidence>
<dbReference type="Proteomes" id="UP000033864">
    <property type="component" value="Unassembled WGS sequence"/>
</dbReference>
<dbReference type="GO" id="GO:0003677">
    <property type="term" value="F:DNA binding"/>
    <property type="evidence" value="ECO:0007669"/>
    <property type="project" value="InterPro"/>
</dbReference>
<evidence type="ECO:0000259" key="1">
    <source>
        <dbReference type="Pfam" id="PF08281"/>
    </source>
</evidence>
<evidence type="ECO:0000313" key="54">
    <source>
        <dbReference type="Proteomes" id="UP000034409"/>
    </source>
</evidence>
<dbReference type="Proteomes" id="UP000034232">
    <property type="component" value="Unassembled WGS sequence"/>
</dbReference>
<evidence type="ECO:0000313" key="44">
    <source>
        <dbReference type="Proteomes" id="UP000034142"/>
    </source>
</evidence>
<dbReference type="Proteomes" id="UP000034227">
    <property type="component" value="Unassembled WGS sequence"/>
</dbReference>
<dbReference type="EMBL" id="JJQH01000051">
    <property type="protein sequence ID" value="KKH42879.1"/>
    <property type="molecule type" value="Genomic_DNA"/>
</dbReference>
<dbReference type="PATRIC" id="fig|2209.42.peg.3962"/>
<organism evidence="7 46">
    <name type="scientific">Methanosarcina mazei</name>
    <name type="common">Methanosarcina frisia</name>
    <dbReference type="NCBI Taxonomy" id="2209"/>
    <lineage>
        <taxon>Archaea</taxon>
        <taxon>Methanobacteriati</taxon>
        <taxon>Methanobacteriota</taxon>
        <taxon>Stenosarchaea group</taxon>
        <taxon>Methanomicrobia</taxon>
        <taxon>Methanosarcinales</taxon>
        <taxon>Methanosarcinaceae</taxon>
        <taxon>Methanosarcina</taxon>
    </lineage>
</organism>
<dbReference type="Proteomes" id="UP000034872">
    <property type="component" value="Unassembled WGS sequence"/>
</dbReference>
<protein>
    <recommendedName>
        <fullName evidence="1">RNA polymerase sigma factor 70 region 4 type 2 domain-containing protein</fullName>
    </recommendedName>
</protein>
<evidence type="ECO:0000313" key="53">
    <source>
        <dbReference type="Proteomes" id="UP000034399"/>
    </source>
</evidence>
<evidence type="ECO:0000313" key="32">
    <source>
        <dbReference type="EMBL" id="KKH88055.1"/>
    </source>
</evidence>
<proteinExistence type="predicted"/>
<dbReference type="EMBL" id="JJQX01000038">
    <property type="protein sequence ID" value="KKH98639.1"/>
    <property type="molecule type" value="Genomic_DNA"/>
</dbReference>
<evidence type="ECO:0000313" key="19">
    <source>
        <dbReference type="EMBL" id="KKH34714.1"/>
    </source>
</evidence>